<keyword evidence="1 5" id="KW-0808">Transferase</keyword>
<sequence length="182" mass="20930">MGWMKQLETERLILRAWRLEDINDLYEYASNPEVGPKAGWKPHESLEESERILQSFISGDEVAAIVNKENNKVIGSLGLHGDGKRNVPGSKMLGYVLSRDYWGRGLMGEAVQAILKHAFLELELNLVSVYHYPFNEQSKKVILKSGFQYEGTIRFASRIFNGEIYDDVCYSIKKEEWQKINL</sequence>
<dbReference type="GO" id="GO:0008999">
    <property type="term" value="F:protein-N-terminal-alanine acetyltransferase activity"/>
    <property type="evidence" value="ECO:0007669"/>
    <property type="project" value="TreeGrafter"/>
</dbReference>
<comment type="similarity">
    <text evidence="3">Belongs to the acetyltransferase family. RimJ subfamily.</text>
</comment>
<evidence type="ECO:0000259" key="4">
    <source>
        <dbReference type="PROSITE" id="PS51186"/>
    </source>
</evidence>
<evidence type="ECO:0000256" key="1">
    <source>
        <dbReference type="ARBA" id="ARBA00022679"/>
    </source>
</evidence>
<dbReference type="Pfam" id="PF13302">
    <property type="entry name" value="Acetyltransf_3"/>
    <property type="match status" value="1"/>
</dbReference>
<dbReference type="KEGG" id="acel:acsn021_28270"/>
<dbReference type="InterPro" id="IPR000182">
    <property type="entry name" value="GNAT_dom"/>
</dbReference>
<dbReference type="PANTHER" id="PTHR43792:SF8">
    <property type="entry name" value="[RIBOSOMAL PROTEIN US5]-ALANINE N-ACETYLTRANSFERASE"/>
    <property type="match status" value="1"/>
</dbReference>
<dbReference type="InterPro" id="IPR016181">
    <property type="entry name" value="Acyl_CoA_acyltransferase"/>
</dbReference>
<protein>
    <submittedName>
        <fullName evidence="5">N-acetyltransferase</fullName>
    </submittedName>
</protein>
<reference evidence="5 6" key="1">
    <citation type="journal article" date="2016" name="Int. J. Syst. Evol. Microbiol.">
        <title>Descriptions of Anaerotaenia torta gen. nov., sp. nov. and Anaerocolumna cellulosilytica gen. nov., sp. nov. isolated from a methanogenic reactor of cattle waste.</title>
        <authorList>
            <person name="Uek A."/>
            <person name="Ohtaki Y."/>
            <person name="Kaku N."/>
            <person name="Ueki K."/>
        </authorList>
    </citation>
    <scope>NUCLEOTIDE SEQUENCE [LARGE SCALE GENOMIC DNA]</scope>
    <source>
        <strain evidence="5 6">SN021</strain>
    </source>
</reference>
<dbReference type="GO" id="GO:0005737">
    <property type="term" value="C:cytoplasm"/>
    <property type="evidence" value="ECO:0007669"/>
    <property type="project" value="TreeGrafter"/>
</dbReference>
<keyword evidence="2" id="KW-0012">Acyltransferase</keyword>
<evidence type="ECO:0000313" key="6">
    <source>
        <dbReference type="Proteomes" id="UP000515561"/>
    </source>
</evidence>
<dbReference type="InterPro" id="IPR051531">
    <property type="entry name" value="N-acetyltransferase"/>
</dbReference>
<name>A0A6S6R8D6_9FIRM</name>
<dbReference type="RefSeq" id="WP_243167927.1">
    <property type="nucleotide sequence ID" value="NZ_AP023367.1"/>
</dbReference>
<evidence type="ECO:0000313" key="5">
    <source>
        <dbReference type="EMBL" id="BCJ95258.1"/>
    </source>
</evidence>
<dbReference type="EMBL" id="AP023367">
    <property type="protein sequence ID" value="BCJ95258.1"/>
    <property type="molecule type" value="Genomic_DNA"/>
</dbReference>
<dbReference type="PANTHER" id="PTHR43792">
    <property type="entry name" value="GNAT FAMILY, PUTATIVE (AFU_ORTHOLOGUE AFUA_3G00765)-RELATED-RELATED"/>
    <property type="match status" value="1"/>
</dbReference>
<feature type="domain" description="N-acetyltransferase" evidence="4">
    <location>
        <begin position="12"/>
        <end position="175"/>
    </location>
</feature>
<dbReference type="SUPFAM" id="SSF55729">
    <property type="entry name" value="Acyl-CoA N-acyltransferases (Nat)"/>
    <property type="match status" value="1"/>
</dbReference>
<dbReference type="Proteomes" id="UP000515561">
    <property type="component" value="Chromosome"/>
</dbReference>
<dbReference type="AlphaFoldDB" id="A0A6S6R8D6"/>
<evidence type="ECO:0000256" key="2">
    <source>
        <dbReference type="ARBA" id="ARBA00023315"/>
    </source>
</evidence>
<accession>A0A6S6R8D6</accession>
<proteinExistence type="inferred from homology"/>
<dbReference type="Gene3D" id="3.40.630.30">
    <property type="match status" value="1"/>
</dbReference>
<evidence type="ECO:0000256" key="3">
    <source>
        <dbReference type="ARBA" id="ARBA00038502"/>
    </source>
</evidence>
<dbReference type="PROSITE" id="PS51186">
    <property type="entry name" value="GNAT"/>
    <property type="match status" value="1"/>
</dbReference>
<organism evidence="5 6">
    <name type="scientific">Anaerocolumna cellulosilytica</name>
    <dbReference type="NCBI Taxonomy" id="433286"/>
    <lineage>
        <taxon>Bacteria</taxon>
        <taxon>Bacillati</taxon>
        <taxon>Bacillota</taxon>
        <taxon>Clostridia</taxon>
        <taxon>Lachnospirales</taxon>
        <taxon>Lachnospiraceae</taxon>
        <taxon>Anaerocolumna</taxon>
    </lineage>
</organism>
<gene>
    <name evidence="5" type="ORF">acsn021_28270</name>
</gene>
<keyword evidence="6" id="KW-1185">Reference proteome</keyword>